<dbReference type="AlphaFoldDB" id="A0A0U5GTF8"/>
<keyword evidence="3" id="KW-1185">Reference proteome</keyword>
<name>A0A0U5GTF8_ASPCI</name>
<dbReference type="PANTHER" id="PTHR35605:SF1">
    <property type="entry name" value="ECP2 EFFECTOR PROTEIN DOMAIN-CONTAINING PROTEIN-RELATED"/>
    <property type="match status" value="1"/>
</dbReference>
<dbReference type="OMA" id="ECVADHE"/>
<evidence type="ECO:0000313" key="3">
    <source>
        <dbReference type="Proteomes" id="UP000054771"/>
    </source>
</evidence>
<sequence length="162" mass="17752">MRIVIITLLLALLATMAAAQHTVNCWGKAIHPELSRVQEAIRFFEHTIDNVNPRFPAAVHAGRHSCVETYCVHKTSIRYCNDSNQGRTMPLQNIMDSTIVISRECVADHEGKKVAGGVVDHPDHWSVVVQKDDSCTAEGIQDIPGIQNGTVTVVGAQGDKKE</sequence>
<dbReference type="OrthoDB" id="4467589at2759"/>
<dbReference type="PANTHER" id="PTHR35605">
    <property type="entry name" value="ECP2 EFFECTOR PROTEIN DOMAIN-CONTAINING PROTEIN-RELATED"/>
    <property type="match status" value="1"/>
</dbReference>
<evidence type="ECO:0000313" key="2">
    <source>
        <dbReference type="EMBL" id="CEN62068.1"/>
    </source>
</evidence>
<dbReference type="Proteomes" id="UP000054771">
    <property type="component" value="Unassembled WGS sequence"/>
</dbReference>
<gene>
    <name evidence="2" type="ORF">ASPCAL08707</name>
</gene>
<feature type="signal peptide" evidence="1">
    <location>
        <begin position="1"/>
        <end position="19"/>
    </location>
</feature>
<evidence type="ECO:0000256" key="1">
    <source>
        <dbReference type="SAM" id="SignalP"/>
    </source>
</evidence>
<protein>
    <recommendedName>
        <fullName evidence="4">Secreted protein</fullName>
    </recommendedName>
</protein>
<keyword evidence="1" id="KW-0732">Signal</keyword>
<proteinExistence type="predicted"/>
<accession>A0A0U5GTF8</accession>
<organism evidence="2 3">
    <name type="scientific">Aspergillus calidoustus</name>
    <dbReference type="NCBI Taxonomy" id="454130"/>
    <lineage>
        <taxon>Eukaryota</taxon>
        <taxon>Fungi</taxon>
        <taxon>Dikarya</taxon>
        <taxon>Ascomycota</taxon>
        <taxon>Pezizomycotina</taxon>
        <taxon>Eurotiomycetes</taxon>
        <taxon>Eurotiomycetidae</taxon>
        <taxon>Eurotiales</taxon>
        <taxon>Aspergillaceae</taxon>
        <taxon>Aspergillus</taxon>
        <taxon>Aspergillus subgen. Nidulantes</taxon>
    </lineage>
</organism>
<feature type="chain" id="PRO_5006858201" description="Secreted protein" evidence="1">
    <location>
        <begin position="20"/>
        <end position="162"/>
    </location>
</feature>
<evidence type="ECO:0008006" key="4">
    <source>
        <dbReference type="Google" id="ProtNLM"/>
    </source>
</evidence>
<reference evidence="3" key="1">
    <citation type="journal article" date="2016" name="Genome Announc.">
        <title>Draft genome sequences of fungus Aspergillus calidoustus.</title>
        <authorList>
            <person name="Horn F."/>
            <person name="Linde J."/>
            <person name="Mattern D.J."/>
            <person name="Walther G."/>
            <person name="Guthke R."/>
            <person name="Scherlach K."/>
            <person name="Martin K."/>
            <person name="Brakhage A.A."/>
            <person name="Petzke L."/>
            <person name="Valiante V."/>
        </authorList>
    </citation>
    <scope>NUCLEOTIDE SEQUENCE [LARGE SCALE GENOMIC DNA]</scope>
    <source>
        <strain evidence="3">SF006504</strain>
    </source>
</reference>
<dbReference type="EMBL" id="CDMC01000006">
    <property type="protein sequence ID" value="CEN62068.1"/>
    <property type="molecule type" value="Genomic_DNA"/>
</dbReference>